<reference evidence="12 13" key="1">
    <citation type="submission" date="2017-08" db="EMBL/GenBank/DDBJ databases">
        <title>Virgibacillus indicus sp. nov. and Virgibacillus profoundi sp. nov, two moderately halophilic bacteria isolated from marine sediment by using the Microfluidic Streak Plate.</title>
        <authorList>
            <person name="Xu B."/>
            <person name="Hu B."/>
            <person name="Wang J."/>
            <person name="Zhu Y."/>
            <person name="Huang L."/>
            <person name="Du W."/>
            <person name="Huang Y."/>
        </authorList>
    </citation>
    <scope>NUCLEOTIDE SEQUENCE [LARGE SCALE GENOMIC DNA]</scope>
    <source>
        <strain evidence="12 13">IO3-P2-C2</strain>
    </source>
</reference>
<gene>
    <name evidence="6 12" type="primary">proC</name>
    <name evidence="12" type="ORF">CIL03_07180</name>
</gene>
<evidence type="ECO:0000256" key="3">
    <source>
        <dbReference type="ARBA" id="ARBA00022857"/>
    </source>
</evidence>
<feature type="binding site" evidence="8">
    <location>
        <begin position="8"/>
        <end position="13"/>
    </location>
    <ligand>
        <name>NADP(+)</name>
        <dbReference type="ChEBI" id="CHEBI:58349"/>
    </ligand>
</feature>
<comment type="similarity">
    <text evidence="1 6 9">Belongs to the pyrroline-5-carboxylate reductase family.</text>
</comment>
<dbReference type="OrthoDB" id="9805754at2"/>
<dbReference type="HAMAP" id="MF_01925">
    <property type="entry name" value="P5C_reductase"/>
    <property type="match status" value="1"/>
</dbReference>
<dbReference type="InterPro" id="IPR008927">
    <property type="entry name" value="6-PGluconate_DH-like_C_sf"/>
</dbReference>
<dbReference type="PANTHER" id="PTHR11645:SF49">
    <property type="entry name" value="PYRROLINE-5-CARBOXYLATE REDUCTASE 1"/>
    <property type="match status" value="1"/>
</dbReference>
<dbReference type="GO" id="GO:0055129">
    <property type="term" value="P:L-proline biosynthetic process"/>
    <property type="evidence" value="ECO:0007669"/>
    <property type="project" value="UniProtKB-UniRule"/>
</dbReference>
<dbReference type="EMBL" id="NPMS01000002">
    <property type="protein sequence ID" value="OZU89485.1"/>
    <property type="molecule type" value="Genomic_DNA"/>
</dbReference>
<evidence type="ECO:0000313" key="13">
    <source>
        <dbReference type="Proteomes" id="UP000216498"/>
    </source>
</evidence>
<dbReference type="InterPro" id="IPR036291">
    <property type="entry name" value="NAD(P)-bd_dom_sf"/>
</dbReference>
<feature type="domain" description="Pyrroline-5-carboxylate reductase dimerisation" evidence="11">
    <location>
        <begin position="163"/>
        <end position="267"/>
    </location>
</feature>
<dbReference type="Pfam" id="PF14748">
    <property type="entry name" value="P5CR_dimer"/>
    <property type="match status" value="1"/>
</dbReference>
<dbReference type="PIRSF" id="PIRSF000193">
    <property type="entry name" value="Pyrrol-5-carb_rd"/>
    <property type="match status" value="1"/>
</dbReference>
<accession>A0A265NCG3</accession>
<comment type="caution">
    <text evidence="12">The sequence shown here is derived from an EMBL/GenBank/DDBJ whole genome shotgun (WGS) entry which is preliminary data.</text>
</comment>
<dbReference type="NCBIfam" id="TIGR00112">
    <property type="entry name" value="proC"/>
    <property type="match status" value="1"/>
</dbReference>
<dbReference type="FunFam" id="1.10.3730.10:FF:000001">
    <property type="entry name" value="Pyrroline-5-carboxylate reductase"/>
    <property type="match status" value="1"/>
</dbReference>
<dbReference type="SUPFAM" id="SSF51735">
    <property type="entry name" value="NAD(P)-binding Rossmann-fold domains"/>
    <property type="match status" value="1"/>
</dbReference>
<evidence type="ECO:0000256" key="6">
    <source>
        <dbReference type="HAMAP-Rule" id="MF_01925"/>
    </source>
</evidence>
<dbReference type="SUPFAM" id="SSF48179">
    <property type="entry name" value="6-phosphogluconate dehydrogenase C-terminal domain-like"/>
    <property type="match status" value="1"/>
</dbReference>
<feature type="domain" description="Pyrroline-5-carboxylate reductase catalytic N-terminal" evidence="10">
    <location>
        <begin position="4"/>
        <end position="100"/>
    </location>
</feature>
<dbReference type="Gene3D" id="3.40.50.720">
    <property type="entry name" value="NAD(P)-binding Rossmann-like Domain"/>
    <property type="match status" value="1"/>
</dbReference>
<keyword evidence="13" id="KW-1185">Reference proteome</keyword>
<evidence type="ECO:0000259" key="10">
    <source>
        <dbReference type="Pfam" id="PF03807"/>
    </source>
</evidence>
<comment type="catalytic activity">
    <reaction evidence="6">
        <text>L-proline + NAD(+) = (S)-1-pyrroline-5-carboxylate + NADH + 2 H(+)</text>
        <dbReference type="Rhea" id="RHEA:14105"/>
        <dbReference type="ChEBI" id="CHEBI:15378"/>
        <dbReference type="ChEBI" id="CHEBI:17388"/>
        <dbReference type="ChEBI" id="CHEBI:57540"/>
        <dbReference type="ChEBI" id="CHEBI:57945"/>
        <dbReference type="ChEBI" id="CHEBI:60039"/>
        <dbReference type="EC" id="1.5.1.2"/>
    </reaction>
</comment>
<dbReference type="InterPro" id="IPR028939">
    <property type="entry name" value="P5C_Rdtase_cat_N"/>
</dbReference>
<dbReference type="Pfam" id="PF03807">
    <property type="entry name" value="F420_oxidored"/>
    <property type="match status" value="1"/>
</dbReference>
<evidence type="ECO:0000256" key="1">
    <source>
        <dbReference type="ARBA" id="ARBA00005525"/>
    </source>
</evidence>
<keyword evidence="6 9" id="KW-0028">Amino-acid biosynthesis</keyword>
<dbReference type="GO" id="GO:0004735">
    <property type="term" value="F:pyrroline-5-carboxylate reductase activity"/>
    <property type="evidence" value="ECO:0007669"/>
    <property type="project" value="UniProtKB-UniRule"/>
</dbReference>
<evidence type="ECO:0000256" key="2">
    <source>
        <dbReference type="ARBA" id="ARBA00022650"/>
    </source>
</evidence>
<comment type="subcellular location">
    <subcellularLocation>
        <location evidence="6">Cytoplasm</location>
    </subcellularLocation>
</comment>
<dbReference type="PANTHER" id="PTHR11645">
    <property type="entry name" value="PYRROLINE-5-CARBOXYLATE REDUCTASE"/>
    <property type="match status" value="1"/>
</dbReference>
<keyword evidence="4 6" id="KW-0560">Oxidoreductase</keyword>
<dbReference type="PROSITE" id="PS00521">
    <property type="entry name" value="P5CR"/>
    <property type="match status" value="1"/>
</dbReference>
<evidence type="ECO:0000256" key="8">
    <source>
        <dbReference type="PIRSR" id="PIRSR000193-1"/>
    </source>
</evidence>
<dbReference type="InterPro" id="IPR053790">
    <property type="entry name" value="P5CR-like_CS"/>
</dbReference>
<organism evidence="12 13">
    <name type="scientific">Virgibacillus indicus</name>
    <dbReference type="NCBI Taxonomy" id="2024554"/>
    <lineage>
        <taxon>Bacteria</taxon>
        <taxon>Bacillati</taxon>
        <taxon>Bacillota</taxon>
        <taxon>Bacilli</taxon>
        <taxon>Bacillales</taxon>
        <taxon>Bacillaceae</taxon>
        <taxon>Virgibacillus</taxon>
    </lineage>
</organism>
<dbReference type="InterPro" id="IPR000304">
    <property type="entry name" value="Pyrroline-COOH_reductase"/>
</dbReference>
<comment type="catalytic activity">
    <reaction evidence="6 9">
        <text>L-proline + NADP(+) = (S)-1-pyrroline-5-carboxylate + NADPH + 2 H(+)</text>
        <dbReference type="Rhea" id="RHEA:14109"/>
        <dbReference type="ChEBI" id="CHEBI:15378"/>
        <dbReference type="ChEBI" id="CHEBI:17388"/>
        <dbReference type="ChEBI" id="CHEBI:57783"/>
        <dbReference type="ChEBI" id="CHEBI:58349"/>
        <dbReference type="ChEBI" id="CHEBI:60039"/>
        <dbReference type="EC" id="1.5.1.2"/>
    </reaction>
</comment>
<evidence type="ECO:0000256" key="7">
    <source>
        <dbReference type="NCBIfam" id="TIGR00112"/>
    </source>
</evidence>
<keyword evidence="6" id="KW-0963">Cytoplasm</keyword>
<name>A0A265NCG3_9BACI</name>
<dbReference type="RefSeq" id="WP_094885103.1">
    <property type="nucleotide sequence ID" value="NZ_NPMS01000002.1"/>
</dbReference>
<evidence type="ECO:0000313" key="12">
    <source>
        <dbReference type="EMBL" id="OZU89485.1"/>
    </source>
</evidence>
<keyword evidence="3 6" id="KW-0521">NADP</keyword>
<dbReference type="EC" id="1.5.1.2" evidence="6 7"/>
<dbReference type="Proteomes" id="UP000216498">
    <property type="component" value="Unassembled WGS sequence"/>
</dbReference>
<protein>
    <recommendedName>
        <fullName evidence="6 7">Pyrroline-5-carboxylate reductase</fullName>
        <shortName evidence="6">P5C reductase</shortName>
        <shortName evidence="6">P5CR</shortName>
        <ecNumber evidence="6 7">1.5.1.2</ecNumber>
    </recommendedName>
    <alternativeName>
        <fullName evidence="6">PCA reductase</fullName>
    </alternativeName>
</protein>
<comment type="function">
    <text evidence="5 6">Catalyzes the reduction of 1-pyrroline-5-carboxylate (PCA) to L-proline.</text>
</comment>
<evidence type="ECO:0000259" key="11">
    <source>
        <dbReference type="Pfam" id="PF14748"/>
    </source>
</evidence>
<evidence type="ECO:0000256" key="9">
    <source>
        <dbReference type="RuleBase" id="RU003903"/>
    </source>
</evidence>
<evidence type="ECO:0000256" key="4">
    <source>
        <dbReference type="ARBA" id="ARBA00023002"/>
    </source>
</evidence>
<proteinExistence type="inferred from homology"/>
<dbReference type="Gene3D" id="1.10.3730.10">
    <property type="entry name" value="ProC C-terminal domain-like"/>
    <property type="match status" value="1"/>
</dbReference>
<dbReference type="GO" id="GO:0005737">
    <property type="term" value="C:cytoplasm"/>
    <property type="evidence" value="ECO:0007669"/>
    <property type="project" value="UniProtKB-SubCell"/>
</dbReference>
<keyword evidence="2 6" id="KW-0641">Proline biosynthesis</keyword>
<feature type="binding site" evidence="8">
    <location>
        <begin position="71"/>
        <end position="74"/>
    </location>
    <ligand>
        <name>NADP(+)</name>
        <dbReference type="ChEBI" id="CHEBI:58349"/>
    </ligand>
</feature>
<sequence length="271" mass="29274">MNKKIAFIGAGSMAEAIISGIVKSGILTKEQILVTNKSNRERLENIKSKYDVQCILDKEEVIREADIVILATKPYDLKDSVESIKEFLQPEQLVFSVIAGISTDYITALIGNNNPVVRAMPNTSATIGYSATAISAGKYASDEHLIQAEELFATIGTTAIVDEDDMHTVTGISGSGPAYIYYLVEAMEKAALEAGFDKETAMELITQTVRGAGQMLKESGESAAVLRKKITSPAGTTEAGIETLNKYDFEKTIMECVKSASNRSVELGKNE</sequence>
<evidence type="ECO:0000256" key="5">
    <source>
        <dbReference type="ARBA" id="ARBA00058118"/>
    </source>
</evidence>
<comment type="pathway">
    <text evidence="6 9">Amino-acid biosynthesis; L-proline biosynthesis; L-proline from L-glutamate 5-semialdehyde: step 1/1.</text>
</comment>
<dbReference type="InterPro" id="IPR029036">
    <property type="entry name" value="P5CR_dimer"/>
</dbReference>
<dbReference type="AlphaFoldDB" id="A0A265NCG3"/>
<dbReference type="UniPathway" id="UPA00098">
    <property type="reaction ID" value="UER00361"/>
</dbReference>